<protein>
    <submittedName>
        <fullName evidence="1">Uncharacterized protein</fullName>
    </submittedName>
</protein>
<organism evidence="1 2">
    <name type="scientific">Lentzea cavernae</name>
    <dbReference type="NCBI Taxonomy" id="2020703"/>
    <lineage>
        <taxon>Bacteria</taxon>
        <taxon>Bacillati</taxon>
        <taxon>Actinomycetota</taxon>
        <taxon>Actinomycetes</taxon>
        <taxon>Pseudonocardiales</taxon>
        <taxon>Pseudonocardiaceae</taxon>
        <taxon>Lentzea</taxon>
    </lineage>
</organism>
<proteinExistence type="predicted"/>
<evidence type="ECO:0000313" key="2">
    <source>
        <dbReference type="Proteomes" id="UP000605568"/>
    </source>
</evidence>
<comment type="caution">
    <text evidence="1">The sequence shown here is derived from an EMBL/GenBank/DDBJ whole genome shotgun (WGS) entry which is preliminary data.</text>
</comment>
<dbReference type="EMBL" id="BNAR01000011">
    <property type="protein sequence ID" value="GHH51603.1"/>
    <property type="molecule type" value="Genomic_DNA"/>
</dbReference>
<sequence>MGRMGDLTDEARALLEGGATAREAFIALWRPDRPYYDVALAVSVAVGNSVENVVGRLEPRSAWADEPEADEIDGWAAELDACGIFDLHVELTAGQQSTAAELWRSFQALLPMPSGRGHHFLRLFRAGNLDEAGRELERLRATSASAP</sequence>
<reference evidence="2" key="1">
    <citation type="journal article" date="2019" name="Int. J. Syst. Evol. Microbiol.">
        <title>The Global Catalogue of Microorganisms (GCM) 10K type strain sequencing project: providing services to taxonomists for standard genome sequencing and annotation.</title>
        <authorList>
            <consortium name="The Broad Institute Genomics Platform"/>
            <consortium name="The Broad Institute Genome Sequencing Center for Infectious Disease"/>
            <person name="Wu L."/>
            <person name="Ma J."/>
        </authorList>
    </citation>
    <scope>NUCLEOTIDE SEQUENCE [LARGE SCALE GENOMIC DNA]</scope>
    <source>
        <strain evidence="2">CGMCC 4.7367</strain>
    </source>
</reference>
<gene>
    <name evidence="1" type="ORF">GCM10017774_62320</name>
</gene>
<keyword evidence="2" id="KW-1185">Reference proteome</keyword>
<dbReference type="Proteomes" id="UP000605568">
    <property type="component" value="Unassembled WGS sequence"/>
</dbReference>
<name>A0ABQ3MN34_9PSEU</name>
<evidence type="ECO:0000313" key="1">
    <source>
        <dbReference type="EMBL" id="GHH51603.1"/>
    </source>
</evidence>
<accession>A0ABQ3MN34</accession>